<reference evidence="3" key="2">
    <citation type="submission" date="2023-06" db="EMBL/GenBank/DDBJ databases">
        <authorList>
            <consortium name="Lawrence Berkeley National Laboratory"/>
            <person name="Haridas S."/>
            <person name="Hensen N."/>
            <person name="Bonometti L."/>
            <person name="Westerberg I."/>
            <person name="Brannstrom I.O."/>
            <person name="Guillou S."/>
            <person name="Cros-Aarteil S."/>
            <person name="Calhoun S."/>
            <person name="Kuo A."/>
            <person name="Mondo S."/>
            <person name="Pangilinan J."/>
            <person name="Riley R."/>
            <person name="LaButti K."/>
            <person name="Andreopoulos B."/>
            <person name="Lipzen A."/>
            <person name="Chen C."/>
            <person name="Yanf M."/>
            <person name="Daum C."/>
            <person name="Ng V."/>
            <person name="Clum A."/>
            <person name="Steindorff A."/>
            <person name="Ohm R."/>
            <person name="Martin F."/>
            <person name="Silar P."/>
            <person name="Natvig D."/>
            <person name="Lalanne C."/>
            <person name="Gautier V."/>
            <person name="Ament-velasquez S.L."/>
            <person name="Kruys A."/>
            <person name="Hutchinson M.I."/>
            <person name="Powell A.J."/>
            <person name="Barry K."/>
            <person name="Miller A.N."/>
            <person name="Grigoriev I.V."/>
            <person name="Debuchy R."/>
            <person name="Gladieux P."/>
            <person name="Thoren M.H."/>
            <person name="Johannesson H."/>
        </authorList>
    </citation>
    <scope>NUCLEOTIDE SEQUENCE</scope>
    <source>
        <strain evidence="3">CBS 232.78</strain>
    </source>
</reference>
<evidence type="ECO:0000313" key="4">
    <source>
        <dbReference type="Proteomes" id="UP001285441"/>
    </source>
</evidence>
<evidence type="ECO:0000313" key="3">
    <source>
        <dbReference type="EMBL" id="KAK3378446.1"/>
    </source>
</evidence>
<feature type="compositionally biased region" description="Basic and acidic residues" evidence="1">
    <location>
        <begin position="601"/>
        <end position="613"/>
    </location>
</feature>
<feature type="transmembrane region" description="Helical" evidence="2">
    <location>
        <begin position="156"/>
        <end position="183"/>
    </location>
</feature>
<feature type="transmembrane region" description="Helical" evidence="2">
    <location>
        <begin position="108"/>
        <end position="125"/>
    </location>
</feature>
<feature type="compositionally biased region" description="Low complexity" evidence="1">
    <location>
        <begin position="641"/>
        <end position="653"/>
    </location>
</feature>
<feature type="compositionally biased region" description="Polar residues" evidence="1">
    <location>
        <begin position="417"/>
        <end position="431"/>
    </location>
</feature>
<evidence type="ECO:0000256" key="2">
    <source>
        <dbReference type="SAM" id="Phobius"/>
    </source>
</evidence>
<dbReference type="Proteomes" id="UP001285441">
    <property type="component" value="Unassembled WGS sequence"/>
</dbReference>
<feature type="transmembrane region" description="Helical" evidence="2">
    <location>
        <begin position="68"/>
        <end position="87"/>
    </location>
</feature>
<keyword evidence="2" id="KW-1133">Transmembrane helix</keyword>
<keyword evidence="4" id="KW-1185">Reference proteome</keyword>
<feature type="region of interest" description="Disordered" evidence="1">
    <location>
        <begin position="575"/>
        <end position="700"/>
    </location>
</feature>
<protein>
    <submittedName>
        <fullName evidence="3">Uncharacterized protein</fullName>
    </submittedName>
</protein>
<feature type="transmembrane region" description="Helical" evidence="2">
    <location>
        <begin position="322"/>
        <end position="344"/>
    </location>
</feature>
<dbReference type="AlphaFoldDB" id="A0AAE0NCA2"/>
<accession>A0AAE0NCA2</accession>
<feature type="transmembrane region" description="Helical" evidence="2">
    <location>
        <begin position="235"/>
        <end position="267"/>
    </location>
</feature>
<dbReference type="EMBL" id="JAULSW010000006">
    <property type="protein sequence ID" value="KAK3378446.1"/>
    <property type="molecule type" value="Genomic_DNA"/>
</dbReference>
<feature type="transmembrane region" description="Helical" evidence="2">
    <location>
        <begin position="287"/>
        <end position="310"/>
    </location>
</feature>
<gene>
    <name evidence="3" type="ORF">B0H63DRAFT_247591</name>
</gene>
<feature type="transmembrane region" description="Helical" evidence="2">
    <location>
        <begin position="203"/>
        <end position="223"/>
    </location>
</feature>
<feature type="region of interest" description="Disordered" evidence="1">
    <location>
        <begin position="381"/>
        <end position="453"/>
    </location>
</feature>
<evidence type="ECO:0000256" key="1">
    <source>
        <dbReference type="SAM" id="MobiDB-lite"/>
    </source>
</evidence>
<name>A0AAE0NCA2_9PEZI</name>
<keyword evidence="2" id="KW-0472">Membrane</keyword>
<sequence length="700" mass="76462">MSPFLGLDGGFGWLESRGDTVWRPQSNANVNGTGNGLFQTAANISTTQQMFFNELKFAAAKSIRTSTIILATFNTVAAFATAMGILFDAYYREKRNNKKFKFSRRNGCTVFPTVFTFIPTVFTFVPTADVFPLAVSFAIIVQSVTFAVAQSTGLDALFGTGCTMMAQFMLPAVFLAPYTQLVFGLEIAMRALKKNPFAPRGKWDVSICLFIISMLTLANFLVADFDQSPNFCLTSLFWFVAHYSVGCFGLLVGIVSTLLICAVVIFVRLHRSIEVEVTARVSASRTVYYLALAIISNGFMLPYFFAMAFISQRNSNGNHLTLAMVASVVANVSGLMTGGLYLFLKSNTLSTISPRDKAGEYERRKLKYKIRRADDTDLDGGFDSHIMNPVTGPGSLRRTESDSSLISTEKVEDSQAESRSLASTATYTGQDPNPLRSNAVYPPSSMPKKPEPARFSAMSSAIGHMRKRSYSLFPNNAPSIKSSFTLLPATTYSPFAAKERQDDSLKPPPSMRNLAMRGHRRDSSLISSATVQIGLRLSSVEDMPPVVTNTVAVRDPHVYDLECPLVAQEKAEAAAHKRPAALDTSVGSPRSIEIEVEVEDDSPKRDPVRDAKMKTLPPVPNRQSIKTAVDEGEMLSPSIYSPVSPSKLKLPSPRGVGFTMPRSKSNAGTNSPRSPPMRSPSRRATEDDGPTPAKAKGDWI</sequence>
<organism evidence="3 4">
    <name type="scientific">Podospora didyma</name>
    <dbReference type="NCBI Taxonomy" id="330526"/>
    <lineage>
        <taxon>Eukaryota</taxon>
        <taxon>Fungi</taxon>
        <taxon>Dikarya</taxon>
        <taxon>Ascomycota</taxon>
        <taxon>Pezizomycotina</taxon>
        <taxon>Sordariomycetes</taxon>
        <taxon>Sordariomycetidae</taxon>
        <taxon>Sordariales</taxon>
        <taxon>Podosporaceae</taxon>
        <taxon>Podospora</taxon>
    </lineage>
</organism>
<reference evidence="3" key="1">
    <citation type="journal article" date="2023" name="Mol. Phylogenet. Evol.">
        <title>Genome-scale phylogeny and comparative genomics of the fungal order Sordariales.</title>
        <authorList>
            <person name="Hensen N."/>
            <person name="Bonometti L."/>
            <person name="Westerberg I."/>
            <person name="Brannstrom I.O."/>
            <person name="Guillou S."/>
            <person name="Cros-Aarteil S."/>
            <person name="Calhoun S."/>
            <person name="Haridas S."/>
            <person name="Kuo A."/>
            <person name="Mondo S."/>
            <person name="Pangilinan J."/>
            <person name="Riley R."/>
            <person name="LaButti K."/>
            <person name="Andreopoulos B."/>
            <person name="Lipzen A."/>
            <person name="Chen C."/>
            <person name="Yan M."/>
            <person name="Daum C."/>
            <person name="Ng V."/>
            <person name="Clum A."/>
            <person name="Steindorff A."/>
            <person name="Ohm R.A."/>
            <person name="Martin F."/>
            <person name="Silar P."/>
            <person name="Natvig D.O."/>
            <person name="Lalanne C."/>
            <person name="Gautier V."/>
            <person name="Ament-Velasquez S.L."/>
            <person name="Kruys A."/>
            <person name="Hutchinson M.I."/>
            <person name="Powell A.J."/>
            <person name="Barry K."/>
            <person name="Miller A.N."/>
            <person name="Grigoriev I.V."/>
            <person name="Debuchy R."/>
            <person name="Gladieux P."/>
            <person name="Hiltunen Thoren M."/>
            <person name="Johannesson H."/>
        </authorList>
    </citation>
    <scope>NUCLEOTIDE SEQUENCE</scope>
    <source>
        <strain evidence="3">CBS 232.78</strain>
    </source>
</reference>
<proteinExistence type="predicted"/>
<keyword evidence="2" id="KW-0812">Transmembrane</keyword>
<comment type="caution">
    <text evidence="3">The sequence shown here is derived from an EMBL/GenBank/DDBJ whole genome shotgun (WGS) entry which is preliminary data.</text>
</comment>